<evidence type="ECO:0000256" key="4">
    <source>
        <dbReference type="ARBA" id="ARBA00023002"/>
    </source>
</evidence>
<sequence length="420" mass="44730">MTRYDVLIVGAGHAGAQAAISLRQHGFEGSVGMIGDEKDPPYERPPLSKEYFAGDKSFDRILIRPAAFWDERKIDMLLGRRVKSVDPAGKFVTVGDEEIGYDKLIWCTGGSPRMLTCSGAEAANVHAVRRRDDVDAMMAKIDSVSHVTIIGGGYIGLEAAAVLSKFGKTVVLLEALDRVLARVAGEDLSRFYEAEHRAHGVDLRTGAKMDCIAVEDGRATAVLMQDGERIETDMVIVGIGIVPETGPLIAAGAAGGNGVDVDEYCRTSLPDIYAVGDCAAHANRFAGGAQMRLESVQNANDQAKTAVAHILGKEEAYDAVPWFWSNQYDLKLQTVGLSTGFDQTVLRGDPATRSFSVVYLKGGKVIALDCVNAVKDYVQGRAHVLSAAHLDPVQLADAGIPLKEIAVIGAVSEGSSVGSI</sequence>
<dbReference type="AlphaFoldDB" id="A0A6M4G749"/>
<dbReference type="InterPro" id="IPR023753">
    <property type="entry name" value="FAD/NAD-binding_dom"/>
</dbReference>
<evidence type="ECO:0000313" key="8">
    <source>
        <dbReference type="Proteomes" id="UP000502611"/>
    </source>
</evidence>
<dbReference type="InterPro" id="IPR028202">
    <property type="entry name" value="Reductase_C"/>
</dbReference>
<dbReference type="PRINTS" id="PR00411">
    <property type="entry name" value="PNDRDTASEI"/>
</dbReference>
<feature type="domain" description="Reductase C-terminal" evidence="6">
    <location>
        <begin position="322"/>
        <end position="405"/>
    </location>
</feature>
<keyword evidence="4" id="KW-0560">Oxidoreductase</keyword>
<dbReference type="PANTHER" id="PTHR43557:SF2">
    <property type="entry name" value="RIESKE DOMAIN-CONTAINING PROTEIN-RELATED"/>
    <property type="match status" value="1"/>
</dbReference>
<dbReference type="Gene3D" id="3.50.50.60">
    <property type="entry name" value="FAD/NAD(P)-binding domain"/>
    <property type="match status" value="2"/>
</dbReference>
<reference evidence="7 8" key="1">
    <citation type="submission" date="2020-04" db="EMBL/GenBank/DDBJ databases">
        <title>The Whole Genome Analysis of High salt-tolerant Sphingobium yanoikuyae YC-XJ2 with Aryl organophosphorus flame retardants (aryl-OPFRs)-degrading capacity and characteristics of Related phosphotriesterase.</title>
        <authorList>
            <person name="Li X."/>
        </authorList>
    </citation>
    <scope>NUCLEOTIDE SEQUENCE [LARGE SCALE GENOMIC DNA]</scope>
    <source>
        <strain evidence="7 8">YC-XJ2</strain>
    </source>
</reference>
<dbReference type="Proteomes" id="UP000502611">
    <property type="component" value="Chromosome"/>
</dbReference>
<dbReference type="Gene3D" id="3.30.390.30">
    <property type="match status" value="1"/>
</dbReference>
<dbReference type="PRINTS" id="PR00368">
    <property type="entry name" value="FADPNR"/>
</dbReference>
<dbReference type="Pfam" id="PF14759">
    <property type="entry name" value="Reductase_C"/>
    <property type="match status" value="1"/>
</dbReference>
<dbReference type="RefSeq" id="WP_169861366.1">
    <property type="nucleotide sequence ID" value="NZ_CP053021.1"/>
</dbReference>
<name>A0A6M4G749_SPHYA</name>
<proteinExistence type="predicted"/>
<evidence type="ECO:0000259" key="6">
    <source>
        <dbReference type="Pfam" id="PF14759"/>
    </source>
</evidence>
<gene>
    <name evidence="7" type="ORF">HH800_13340</name>
</gene>
<protein>
    <submittedName>
        <fullName evidence="7">NAD(P)/FAD-dependent oxidoreductase</fullName>
    </submittedName>
</protein>
<keyword evidence="3" id="KW-0274">FAD</keyword>
<dbReference type="GO" id="GO:0016651">
    <property type="term" value="F:oxidoreductase activity, acting on NAD(P)H"/>
    <property type="evidence" value="ECO:0007669"/>
    <property type="project" value="TreeGrafter"/>
</dbReference>
<dbReference type="Pfam" id="PF07992">
    <property type="entry name" value="Pyr_redox_2"/>
    <property type="match status" value="1"/>
</dbReference>
<evidence type="ECO:0000256" key="2">
    <source>
        <dbReference type="ARBA" id="ARBA00022630"/>
    </source>
</evidence>
<dbReference type="SUPFAM" id="SSF51905">
    <property type="entry name" value="FAD/NAD(P)-binding domain"/>
    <property type="match status" value="1"/>
</dbReference>
<dbReference type="InterPro" id="IPR036188">
    <property type="entry name" value="FAD/NAD-bd_sf"/>
</dbReference>
<evidence type="ECO:0000259" key="5">
    <source>
        <dbReference type="Pfam" id="PF07992"/>
    </source>
</evidence>
<accession>A0A6M4G749</accession>
<evidence type="ECO:0000256" key="1">
    <source>
        <dbReference type="ARBA" id="ARBA00001974"/>
    </source>
</evidence>
<organism evidence="7 8">
    <name type="scientific">Sphingobium yanoikuyae</name>
    <name type="common">Sphingomonas yanoikuyae</name>
    <dbReference type="NCBI Taxonomy" id="13690"/>
    <lineage>
        <taxon>Bacteria</taxon>
        <taxon>Pseudomonadati</taxon>
        <taxon>Pseudomonadota</taxon>
        <taxon>Alphaproteobacteria</taxon>
        <taxon>Sphingomonadales</taxon>
        <taxon>Sphingomonadaceae</taxon>
        <taxon>Sphingobium</taxon>
    </lineage>
</organism>
<evidence type="ECO:0000256" key="3">
    <source>
        <dbReference type="ARBA" id="ARBA00022827"/>
    </source>
</evidence>
<dbReference type="InterPro" id="IPR050446">
    <property type="entry name" value="FAD-oxidoreductase/Apoptosis"/>
</dbReference>
<dbReference type="InterPro" id="IPR016156">
    <property type="entry name" value="FAD/NAD-linked_Rdtase_dimer_sf"/>
</dbReference>
<keyword evidence="2" id="KW-0285">Flavoprotein</keyword>
<feature type="domain" description="FAD/NAD(P)-binding" evidence="5">
    <location>
        <begin position="4"/>
        <end position="303"/>
    </location>
</feature>
<dbReference type="PANTHER" id="PTHR43557">
    <property type="entry name" value="APOPTOSIS-INDUCING FACTOR 1"/>
    <property type="match status" value="1"/>
</dbReference>
<comment type="cofactor">
    <cofactor evidence="1">
        <name>FAD</name>
        <dbReference type="ChEBI" id="CHEBI:57692"/>
    </cofactor>
</comment>
<dbReference type="SUPFAM" id="SSF55424">
    <property type="entry name" value="FAD/NAD-linked reductases, dimerisation (C-terminal) domain"/>
    <property type="match status" value="1"/>
</dbReference>
<evidence type="ECO:0000313" key="7">
    <source>
        <dbReference type="EMBL" id="QJR03068.1"/>
    </source>
</evidence>
<dbReference type="GO" id="GO:0005737">
    <property type="term" value="C:cytoplasm"/>
    <property type="evidence" value="ECO:0007669"/>
    <property type="project" value="TreeGrafter"/>
</dbReference>
<dbReference type="EMBL" id="CP053021">
    <property type="protein sequence ID" value="QJR03068.1"/>
    <property type="molecule type" value="Genomic_DNA"/>
</dbReference>